<protein>
    <recommendedName>
        <fullName evidence="4">ABC-2 transporter permease</fullName>
    </recommendedName>
</protein>
<accession>A0A0M2P1M5</accession>
<sequence length="208" mass="23403">MKGYLLSYYFTNQKSIYTYLLLSIPICLFFSFTNPLMASFLPMIFLVSPATDNLKNEKDSKWMYFVSTLPYSRNTYVSSHFAFYSLLALTGMVVSLVINAIVASSIVSGVNSALLGTGFIALYSLIFPFTFKMGAEKSNVIFMIVSIIVVILFFVYYFVGMAILSNTDNFMGEMTKNLWYGGIFSIIGLIVMALSFIASKQAFKYKEL</sequence>
<dbReference type="RefSeq" id="WP_019469835.1">
    <property type="nucleotide sequence ID" value="NZ_LAKJ01000012.1"/>
</dbReference>
<keyword evidence="1" id="KW-0472">Membrane</keyword>
<feature type="transmembrane region" description="Helical" evidence="1">
    <location>
        <begin position="140"/>
        <end position="159"/>
    </location>
</feature>
<evidence type="ECO:0000313" key="2">
    <source>
        <dbReference type="EMBL" id="KKI63828.1"/>
    </source>
</evidence>
<feature type="transmembrane region" description="Helical" evidence="1">
    <location>
        <begin position="20"/>
        <end position="47"/>
    </location>
</feature>
<reference evidence="2 3" key="1">
    <citation type="submission" date="2015-03" db="EMBL/GenBank/DDBJ databases">
        <title>Genome Assembly of Staphylococcus cohnii subsp. cohnii strain G22B2.</title>
        <authorList>
            <person name="Nair G."/>
            <person name="Kaur G."/>
            <person name="Khatri I."/>
            <person name="Singh N.K."/>
            <person name="Sathyabama S."/>
            <person name="Maurya S.K."/>
            <person name="Subramanian S."/>
            <person name="Agrewala J.N."/>
            <person name="Mayilraj S."/>
        </authorList>
    </citation>
    <scope>NUCLEOTIDE SEQUENCE [LARGE SCALE GENOMIC DNA]</scope>
    <source>
        <strain evidence="2 3">G22B2</strain>
    </source>
</reference>
<dbReference type="PATRIC" id="fig|74704.6.peg.326"/>
<name>A0A0M2P1M5_STACC</name>
<comment type="caution">
    <text evidence="2">The sequence shown here is derived from an EMBL/GenBank/DDBJ whole genome shotgun (WGS) entry which is preliminary data.</text>
</comment>
<dbReference type="Proteomes" id="UP000034455">
    <property type="component" value="Unassembled WGS sequence"/>
</dbReference>
<evidence type="ECO:0008006" key="4">
    <source>
        <dbReference type="Google" id="ProtNLM"/>
    </source>
</evidence>
<evidence type="ECO:0000256" key="1">
    <source>
        <dbReference type="SAM" id="Phobius"/>
    </source>
</evidence>
<feature type="transmembrane region" description="Helical" evidence="1">
    <location>
        <begin position="81"/>
        <end position="107"/>
    </location>
</feature>
<dbReference type="InterPro" id="IPR025699">
    <property type="entry name" value="ABC2_memb-like"/>
</dbReference>
<dbReference type="Pfam" id="PF13346">
    <property type="entry name" value="ABC2_membrane_5"/>
    <property type="match status" value="1"/>
</dbReference>
<keyword evidence="1" id="KW-1133">Transmembrane helix</keyword>
<organism evidence="2 3">
    <name type="scientific">Staphylococcus cohnii subsp. cohnii</name>
    <dbReference type="NCBI Taxonomy" id="74704"/>
    <lineage>
        <taxon>Bacteria</taxon>
        <taxon>Bacillati</taxon>
        <taxon>Bacillota</taxon>
        <taxon>Bacilli</taxon>
        <taxon>Bacillales</taxon>
        <taxon>Staphylococcaceae</taxon>
        <taxon>Staphylococcus</taxon>
        <taxon>Staphylococcus cohnii species complex</taxon>
    </lineage>
</organism>
<proteinExistence type="predicted"/>
<feature type="transmembrane region" description="Helical" evidence="1">
    <location>
        <begin position="179"/>
        <end position="198"/>
    </location>
</feature>
<evidence type="ECO:0000313" key="3">
    <source>
        <dbReference type="Proteomes" id="UP000034455"/>
    </source>
</evidence>
<feature type="transmembrane region" description="Helical" evidence="1">
    <location>
        <begin position="113"/>
        <end position="131"/>
    </location>
</feature>
<gene>
    <name evidence="2" type="ORF">UF66_0317</name>
</gene>
<dbReference type="EMBL" id="LAKJ01000012">
    <property type="protein sequence ID" value="KKI63828.1"/>
    <property type="molecule type" value="Genomic_DNA"/>
</dbReference>
<dbReference type="AlphaFoldDB" id="A0A0M2P1M5"/>
<keyword evidence="1" id="KW-0812">Transmembrane</keyword>